<dbReference type="AlphaFoldDB" id="A0A0C4E633"/>
<feature type="compositionally biased region" description="Basic and acidic residues" evidence="1">
    <location>
        <begin position="308"/>
        <end position="330"/>
    </location>
</feature>
<feature type="compositionally biased region" description="Basic and acidic residues" evidence="1">
    <location>
        <begin position="64"/>
        <end position="75"/>
    </location>
</feature>
<gene>
    <name evidence="2" type="ORF">MAPG_07964</name>
</gene>
<evidence type="ECO:0000313" key="2">
    <source>
        <dbReference type="EMBL" id="KLU88985.1"/>
    </source>
</evidence>
<evidence type="ECO:0000313" key="4">
    <source>
        <dbReference type="Proteomes" id="UP000011715"/>
    </source>
</evidence>
<dbReference type="EnsemblFungi" id="MAPG_07964T0">
    <property type="protein sequence ID" value="MAPG_07964T0"/>
    <property type="gene ID" value="MAPG_07964"/>
</dbReference>
<evidence type="ECO:0000313" key="3">
    <source>
        <dbReference type="EnsemblFungi" id="MAPG_07964T0"/>
    </source>
</evidence>
<evidence type="ECO:0000256" key="1">
    <source>
        <dbReference type="SAM" id="MobiDB-lite"/>
    </source>
</evidence>
<reference evidence="2" key="1">
    <citation type="submission" date="2010-05" db="EMBL/GenBank/DDBJ databases">
        <title>The Genome Sequence of Magnaporthe poae strain ATCC 64411.</title>
        <authorList>
            <consortium name="The Broad Institute Genome Sequencing Platform"/>
            <consortium name="Broad Institute Genome Sequencing Center for Infectious Disease"/>
            <person name="Ma L.-J."/>
            <person name="Dead R."/>
            <person name="Young S."/>
            <person name="Zeng Q."/>
            <person name="Koehrsen M."/>
            <person name="Alvarado L."/>
            <person name="Berlin A."/>
            <person name="Chapman S.B."/>
            <person name="Chen Z."/>
            <person name="Freedman E."/>
            <person name="Gellesch M."/>
            <person name="Goldberg J."/>
            <person name="Griggs A."/>
            <person name="Gujja S."/>
            <person name="Heilman E.R."/>
            <person name="Heiman D."/>
            <person name="Hepburn T."/>
            <person name="Howarth C."/>
            <person name="Jen D."/>
            <person name="Larson L."/>
            <person name="Mehta T."/>
            <person name="Neiman D."/>
            <person name="Pearson M."/>
            <person name="Roberts A."/>
            <person name="Saif S."/>
            <person name="Shea T."/>
            <person name="Shenoy N."/>
            <person name="Sisk P."/>
            <person name="Stolte C."/>
            <person name="Sykes S."/>
            <person name="Walk T."/>
            <person name="White J."/>
            <person name="Yandava C."/>
            <person name="Haas B."/>
            <person name="Nusbaum C."/>
            <person name="Birren B."/>
        </authorList>
    </citation>
    <scope>NUCLEOTIDE SEQUENCE</scope>
    <source>
        <strain evidence="2">ATCC 64411</strain>
    </source>
</reference>
<protein>
    <submittedName>
        <fullName evidence="2 3">Uncharacterized protein</fullName>
    </submittedName>
</protein>
<feature type="region of interest" description="Disordered" evidence="1">
    <location>
        <begin position="170"/>
        <end position="463"/>
    </location>
</feature>
<dbReference type="EMBL" id="ADBL01001922">
    <property type="status" value="NOT_ANNOTATED_CDS"/>
    <property type="molecule type" value="Genomic_DNA"/>
</dbReference>
<dbReference type="STRING" id="644358.A0A0C4E633"/>
<feature type="compositionally biased region" description="Basic and acidic residues" evidence="1">
    <location>
        <begin position="191"/>
        <end position="214"/>
    </location>
</feature>
<sequence length="517" mass="56886">MHETAPGHEATSGKHLRYGDRLNAESRAMPPAGIRPLRASNDRLRSNPFIVADLKQRGHCRFEEAEASQRRKVEEECTPESNMGRDGAATSKAHEEADRDSAINFRDVRARLAHTTPRPPAERKRPERREWVTLRKTQHRNNGGGADAVKATGSAGSVGLRESATRGLAGNELDVSARDTAVQCQNAEQTELGREKASEQVAEKKSGKAPEQARPHKLATAPEAQKQAAHVAAQAEPAATSRSTGHAQAGSAATGVRFGGTVGTSIAGAPPVSSAEHQNVSTEQQKITSTEREKKASTEQQKNPSTEQQKRASNEQRQKAFTEQQKKSSEQQKTPATEQQKKTSTEQQKAASTEQRKTAATQQHGGQQPGQQREHGEHSHRDQHQQRDHRQEHQHQHQHSQNYHHHQHEQHQDHHVQSFQQQHNSSRTLLHEGGTGSDGIAAAKSEEEAARSQKTADAAPDGHEMTMSDLRASEMAWHEVHAALGRTDDDLGLEGLTIVIHRKGRDDLVINTDLREA</sequence>
<dbReference type="EMBL" id="GL876972">
    <property type="protein sequence ID" value="KLU88985.1"/>
    <property type="molecule type" value="Genomic_DNA"/>
</dbReference>
<dbReference type="OrthoDB" id="5209965at2759"/>
<feature type="compositionally biased region" description="Polar residues" evidence="1">
    <location>
        <begin position="298"/>
        <end position="307"/>
    </location>
</feature>
<dbReference type="eggNOG" id="ENOG502T77T">
    <property type="taxonomic scope" value="Eukaryota"/>
</dbReference>
<dbReference type="VEuPathDB" id="FungiDB:MAPG_07964"/>
<feature type="compositionally biased region" description="Polar residues" evidence="1">
    <location>
        <begin position="275"/>
        <end position="288"/>
    </location>
</feature>
<reference evidence="3" key="5">
    <citation type="submission" date="2015-06" db="UniProtKB">
        <authorList>
            <consortium name="EnsemblFungi"/>
        </authorList>
    </citation>
    <scope>IDENTIFICATION</scope>
    <source>
        <strain evidence="3">ATCC 64411</strain>
    </source>
</reference>
<reference evidence="2" key="3">
    <citation type="submission" date="2011-03" db="EMBL/GenBank/DDBJ databases">
        <title>Annotation of Magnaporthe poae ATCC 64411.</title>
        <authorList>
            <person name="Ma L.-J."/>
            <person name="Dead R."/>
            <person name="Young S.K."/>
            <person name="Zeng Q."/>
            <person name="Gargeya S."/>
            <person name="Fitzgerald M."/>
            <person name="Haas B."/>
            <person name="Abouelleil A."/>
            <person name="Alvarado L."/>
            <person name="Arachchi H.M."/>
            <person name="Berlin A."/>
            <person name="Brown A."/>
            <person name="Chapman S.B."/>
            <person name="Chen Z."/>
            <person name="Dunbar C."/>
            <person name="Freedman E."/>
            <person name="Gearin G."/>
            <person name="Gellesch M."/>
            <person name="Goldberg J."/>
            <person name="Griggs A."/>
            <person name="Gujja S."/>
            <person name="Heiman D."/>
            <person name="Howarth C."/>
            <person name="Larson L."/>
            <person name="Lui A."/>
            <person name="MacDonald P.J.P."/>
            <person name="Mehta T."/>
            <person name="Montmayeur A."/>
            <person name="Murphy C."/>
            <person name="Neiman D."/>
            <person name="Pearson M."/>
            <person name="Priest M."/>
            <person name="Roberts A."/>
            <person name="Saif S."/>
            <person name="Shea T."/>
            <person name="Shenoy N."/>
            <person name="Sisk P."/>
            <person name="Stolte C."/>
            <person name="Sykes S."/>
            <person name="Yandava C."/>
            <person name="Wortman J."/>
            <person name="Nusbaum C."/>
            <person name="Birren B."/>
        </authorList>
    </citation>
    <scope>NUCLEOTIDE SEQUENCE</scope>
    <source>
        <strain evidence="2">ATCC 64411</strain>
    </source>
</reference>
<feature type="compositionally biased region" description="Basic and acidic residues" evidence="1">
    <location>
        <begin position="120"/>
        <end position="133"/>
    </location>
</feature>
<feature type="region of interest" description="Disordered" evidence="1">
    <location>
        <begin position="64"/>
        <end position="158"/>
    </location>
</feature>
<feature type="compositionally biased region" description="Low complexity" evidence="1">
    <location>
        <begin position="221"/>
        <end position="239"/>
    </location>
</feature>
<reference evidence="3" key="4">
    <citation type="journal article" date="2015" name="G3 (Bethesda)">
        <title>Genome sequences of three phytopathogenic species of the Magnaporthaceae family of fungi.</title>
        <authorList>
            <person name="Okagaki L.H."/>
            <person name="Nunes C.C."/>
            <person name="Sailsbery J."/>
            <person name="Clay B."/>
            <person name="Brown D."/>
            <person name="John T."/>
            <person name="Oh Y."/>
            <person name="Young N."/>
            <person name="Fitzgerald M."/>
            <person name="Haas B.J."/>
            <person name="Zeng Q."/>
            <person name="Young S."/>
            <person name="Adiconis X."/>
            <person name="Fan L."/>
            <person name="Levin J.Z."/>
            <person name="Mitchell T.K."/>
            <person name="Okubara P.A."/>
            <person name="Farman M.L."/>
            <person name="Kohn L.M."/>
            <person name="Birren B."/>
            <person name="Ma L.-J."/>
            <person name="Dean R.A."/>
        </authorList>
    </citation>
    <scope>NUCLEOTIDE SEQUENCE</scope>
    <source>
        <strain evidence="3">ATCC 64411 / 73-15</strain>
    </source>
</reference>
<feature type="compositionally biased region" description="Basic residues" evidence="1">
    <location>
        <begin position="396"/>
        <end position="408"/>
    </location>
</feature>
<feature type="compositionally biased region" description="Polar residues" evidence="1">
    <location>
        <begin position="419"/>
        <end position="428"/>
    </location>
</feature>
<feature type="compositionally biased region" description="Basic and acidic residues" evidence="1">
    <location>
        <begin position="92"/>
        <end position="110"/>
    </location>
</feature>
<proteinExistence type="predicted"/>
<name>A0A0C4E633_MAGP6</name>
<feature type="compositionally biased region" description="Basic and acidic residues" evidence="1">
    <location>
        <begin position="372"/>
        <end position="395"/>
    </location>
</feature>
<reference evidence="4" key="2">
    <citation type="submission" date="2010-05" db="EMBL/GenBank/DDBJ databases">
        <title>The genome sequence of Magnaporthe poae strain ATCC 64411.</title>
        <authorList>
            <person name="Ma L.-J."/>
            <person name="Dead R."/>
            <person name="Young S."/>
            <person name="Zeng Q."/>
            <person name="Koehrsen M."/>
            <person name="Alvarado L."/>
            <person name="Berlin A."/>
            <person name="Chapman S.B."/>
            <person name="Chen Z."/>
            <person name="Freedman E."/>
            <person name="Gellesch M."/>
            <person name="Goldberg J."/>
            <person name="Griggs A."/>
            <person name="Gujja S."/>
            <person name="Heilman E.R."/>
            <person name="Heiman D."/>
            <person name="Hepburn T."/>
            <person name="Howarth C."/>
            <person name="Jen D."/>
            <person name="Larson L."/>
            <person name="Mehta T."/>
            <person name="Neiman D."/>
            <person name="Pearson M."/>
            <person name="Roberts A."/>
            <person name="Saif S."/>
            <person name="Shea T."/>
            <person name="Shenoy N."/>
            <person name="Sisk P."/>
            <person name="Stolte C."/>
            <person name="Sykes S."/>
            <person name="Walk T."/>
            <person name="White J."/>
            <person name="Yandava C."/>
            <person name="Haas B."/>
            <person name="Nusbaum C."/>
            <person name="Birren B."/>
        </authorList>
    </citation>
    <scope>NUCLEOTIDE SEQUENCE [LARGE SCALE GENOMIC DNA]</scope>
    <source>
        <strain evidence="4">ATCC 64411 / 73-15</strain>
    </source>
</reference>
<feature type="compositionally biased region" description="Low complexity" evidence="1">
    <location>
        <begin position="362"/>
        <end position="371"/>
    </location>
</feature>
<organism evidence="3 4">
    <name type="scientific">Magnaporthiopsis poae (strain ATCC 64411 / 73-15)</name>
    <name type="common">Kentucky bluegrass fungus</name>
    <name type="synonym">Magnaporthe poae</name>
    <dbReference type="NCBI Taxonomy" id="644358"/>
    <lineage>
        <taxon>Eukaryota</taxon>
        <taxon>Fungi</taxon>
        <taxon>Dikarya</taxon>
        <taxon>Ascomycota</taxon>
        <taxon>Pezizomycotina</taxon>
        <taxon>Sordariomycetes</taxon>
        <taxon>Sordariomycetidae</taxon>
        <taxon>Magnaporthales</taxon>
        <taxon>Magnaporthaceae</taxon>
        <taxon>Magnaporthiopsis</taxon>
    </lineage>
</organism>
<dbReference type="Proteomes" id="UP000011715">
    <property type="component" value="Unassembled WGS sequence"/>
</dbReference>
<accession>A0A0C4E633</accession>
<keyword evidence="4" id="KW-1185">Reference proteome</keyword>